<comment type="caution">
    <text evidence="4">The sequence shown here is derived from an EMBL/GenBank/DDBJ whole genome shotgun (WGS) entry which is preliminary data.</text>
</comment>
<dbReference type="GO" id="GO:0005634">
    <property type="term" value="C:nucleus"/>
    <property type="evidence" value="ECO:0007669"/>
    <property type="project" value="TreeGrafter"/>
</dbReference>
<dbReference type="GO" id="GO:0003677">
    <property type="term" value="F:DNA binding"/>
    <property type="evidence" value="ECO:0007669"/>
    <property type="project" value="UniProtKB-KW"/>
</dbReference>
<name>A0A2S4UF87_9BASI</name>
<keyword evidence="1" id="KW-0238">DNA-binding</keyword>
<dbReference type="PROSITE" id="PS51253">
    <property type="entry name" value="HTH_CENPB"/>
    <property type="match status" value="1"/>
</dbReference>
<organism evidence="4 5">
    <name type="scientific">Puccinia striiformis</name>
    <dbReference type="NCBI Taxonomy" id="27350"/>
    <lineage>
        <taxon>Eukaryota</taxon>
        <taxon>Fungi</taxon>
        <taxon>Dikarya</taxon>
        <taxon>Basidiomycota</taxon>
        <taxon>Pucciniomycotina</taxon>
        <taxon>Pucciniomycetes</taxon>
        <taxon>Pucciniales</taxon>
        <taxon>Pucciniaceae</taxon>
        <taxon>Puccinia</taxon>
    </lineage>
</organism>
<dbReference type="AlphaFoldDB" id="A0A2S4UF87"/>
<dbReference type="InterPro" id="IPR006600">
    <property type="entry name" value="HTH_CenpB_DNA-bd_dom"/>
</dbReference>
<reference evidence="5" key="2">
    <citation type="journal article" date="2018" name="BMC Genomics">
        <title>Genomic insights into host adaptation between the wheat stripe rust pathogen (Puccinia striiformis f. sp. tritici) and the barley stripe rust pathogen (Puccinia striiformis f. sp. hordei).</title>
        <authorList>
            <person name="Xia C."/>
            <person name="Wang M."/>
            <person name="Yin C."/>
            <person name="Cornejo O.E."/>
            <person name="Hulbert S.H."/>
            <person name="Chen X."/>
        </authorList>
    </citation>
    <scope>NUCLEOTIDE SEQUENCE [LARGE SCALE GENOMIC DNA]</scope>
    <source>
        <strain evidence="5">93TX-2</strain>
    </source>
</reference>
<dbReference type="PANTHER" id="PTHR19303">
    <property type="entry name" value="TRANSPOSON"/>
    <property type="match status" value="1"/>
</dbReference>
<protein>
    <recommendedName>
        <fullName evidence="3">HTH CENPB-type domain-containing protein</fullName>
    </recommendedName>
</protein>
<dbReference type="InterPro" id="IPR004875">
    <property type="entry name" value="DDE_SF_endonuclease_dom"/>
</dbReference>
<dbReference type="InterPro" id="IPR050863">
    <property type="entry name" value="CenT-Element_Derived"/>
</dbReference>
<dbReference type="Pfam" id="PF03184">
    <property type="entry name" value="DDE_1"/>
    <property type="match status" value="2"/>
</dbReference>
<accession>A0A2S4UF87</accession>
<gene>
    <name evidence="4" type="ORF">PSHT_15450</name>
</gene>
<proteinExistence type="predicted"/>
<dbReference type="OrthoDB" id="162969at2759"/>
<dbReference type="Proteomes" id="UP000238274">
    <property type="component" value="Unassembled WGS sequence"/>
</dbReference>
<evidence type="ECO:0000256" key="2">
    <source>
        <dbReference type="SAM" id="MobiDB-lite"/>
    </source>
</evidence>
<feature type="domain" description="HTH CENPB-type" evidence="3">
    <location>
        <begin position="1"/>
        <end position="30"/>
    </location>
</feature>
<dbReference type="VEuPathDB" id="FungiDB:PSHT_15450"/>
<dbReference type="EMBL" id="PKSM01000395">
    <property type="protein sequence ID" value="POV95861.1"/>
    <property type="molecule type" value="Genomic_DNA"/>
</dbReference>
<evidence type="ECO:0000256" key="1">
    <source>
        <dbReference type="ARBA" id="ARBA00023125"/>
    </source>
</evidence>
<sequence length="358" mass="40407">MEKIPSEEWLNLSQGWLTRFKARHGLQSFTKHGEAAQADKEVIAEERTRVSELIQGFARKDIWNMDETRLMPPDRGLAKEKCSGLKASKTRITIAVTTNSDGSEKLPLLIIGKWAKPKAFKRSPAVFPTFDLSSSHHLTAHIQPMDAGIIKAFKSHYKQRFISKSIQRYDQGTPITSVYNIDQLAAMHLSRLAWQCVSETTIRSCWNHTGIFPGQLTRFDDAENNRALEKQIDRLQSMGLLHATNRMSIAELLNPADESGYSMWTSEEIFRSVKDSRTEEDNQEDDNDSEPPPPPKPTAKEVFKAISLINNYIESDTSVAADKLNQSMETYSKSLVDHLITTARQTTITSFFTPANSS</sequence>
<evidence type="ECO:0000259" key="3">
    <source>
        <dbReference type="PROSITE" id="PS51253"/>
    </source>
</evidence>
<dbReference type="PANTHER" id="PTHR19303:SF73">
    <property type="entry name" value="PROTEIN PDC2"/>
    <property type="match status" value="1"/>
</dbReference>
<evidence type="ECO:0000313" key="5">
    <source>
        <dbReference type="Proteomes" id="UP000238274"/>
    </source>
</evidence>
<feature type="region of interest" description="Disordered" evidence="2">
    <location>
        <begin position="273"/>
        <end position="299"/>
    </location>
</feature>
<evidence type="ECO:0000313" key="4">
    <source>
        <dbReference type="EMBL" id="POV95861.1"/>
    </source>
</evidence>
<dbReference type="VEuPathDB" id="FungiDB:PSTT_13691"/>
<keyword evidence="5" id="KW-1185">Reference proteome</keyword>
<reference evidence="4 5" key="1">
    <citation type="submission" date="2017-12" db="EMBL/GenBank/DDBJ databases">
        <title>Gene loss provides genomic basis for host adaptation in cereal stripe rust fungi.</title>
        <authorList>
            <person name="Xia C."/>
        </authorList>
    </citation>
    <scope>NUCLEOTIDE SEQUENCE [LARGE SCALE GENOMIC DNA]</scope>
    <source>
        <strain evidence="4 5">93TX-2</strain>
    </source>
</reference>
<reference evidence="5" key="3">
    <citation type="journal article" date="2018" name="Mol. Plant Microbe Interact.">
        <title>Genome sequence resources for the wheat stripe rust pathogen (Puccinia striiformis f. sp. tritici) and the barley stripe rust pathogen (Puccinia striiformis f. sp. hordei).</title>
        <authorList>
            <person name="Xia C."/>
            <person name="Wang M."/>
            <person name="Yin C."/>
            <person name="Cornejo O.E."/>
            <person name="Hulbert S.H."/>
            <person name="Chen X."/>
        </authorList>
    </citation>
    <scope>NUCLEOTIDE SEQUENCE [LARGE SCALE GENOMIC DNA]</scope>
    <source>
        <strain evidence="5">93TX-2</strain>
    </source>
</reference>